<feature type="domain" description="HTH cro/C1-type" evidence="1">
    <location>
        <begin position="26"/>
        <end position="79"/>
    </location>
</feature>
<dbReference type="SMART" id="SM00530">
    <property type="entry name" value="HTH_XRE"/>
    <property type="match status" value="1"/>
</dbReference>
<dbReference type="PROSITE" id="PS50943">
    <property type="entry name" value="HTH_CROC1"/>
    <property type="match status" value="1"/>
</dbReference>
<accession>A0A1M3L5H4</accession>
<dbReference type="Pfam" id="PF01381">
    <property type="entry name" value="HTH_3"/>
    <property type="match status" value="1"/>
</dbReference>
<reference evidence="2 3" key="1">
    <citation type="submission" date="2016-09" db="EMBL/GenBank/DDBJ databases">
        <title>Genome-resolved meta-omics ties microbial dynamics to process performance in biotechnology for thiocyanate degradation.</title>
        <authorList>
            <person name="Kantor R.S."/>
            <person name="Huddy R.J."/>
            <person name="Iyer R."/>
            <person name="Thomas B.C."/>
            <person name="Brown C.T."/>
            <person name="Anantharaman K."/>
            <person name="Tringe S."/>
            <person name="Hettich R.L."/>
            <person name="Harrison S.T."/>
            <person name="Banfield J.F."/>
        </authorList>
    </citation>
    <scope>NUCLEOTIDE SEQUENCE [LARGE SCALE GENOMIC DNA]</scope>
    <source>
        <strain evidence="2">59-99</strain>
    </source>
</reference>
<sequence>MARPLKELVIPKGQKVSTAQALGVLIRERRLELGLSQEAVSDEGLEQAYVSKLERGESEISLNSFLLLAPKLQLTPVELLQRLLNTLEKTGSS</sequence>
<gene>
    <name evidence="2" type="ORF">BGO89_04095</name>
</gene>
<comment type="caution">
    <text evidence="2">The sequence shown here is derived from an EMBL/GenBank/DDBJ whole genome shotgun (WGS) entry which is preliminary data.</text>
</comment>
<dbReference type="STRING" id="1895771.BGO89_04095"/>
<dbReference type="Proteomes" id="UP000184233">
    <property type="component" value="Unassembled WGS sequence"/>
</dbReference>
<dbReference type="InterPro" id="IPR010982">
    <property type="entry name" value="Lambda_DNA-bd_dom_sf"/>
</dbReference>
<organism evidence="2 3">
    <name type="scientific">Candidatus Kapaibacterium thiocyanatum</name>
    <dbReference type="NCBI Taxonomy" id="1895771"/>
    <lineage>
        <taxon>Bacteria</taxon>
        <taxon>Pseudomonadati</taxon>
        <taxon>Candidatus Kapaibacteriota</taxon>
        <taxon>Candidatus Kapaibacteriia</taxon>
        <taxon>Candidatus Kapaibacteriales</taxon>
        <taxon>Candidatus Kapaibacteriaceae</taxon>
        <taxon>Candidatus Kapaibacterium</taxon>
    </lineage>
</organism>
<dbReference type="EMBL" id="MKVH01000003">
    <property type="protein sequence ID" value="OJX60759.1"/>
    <property type="molecule type" value="Genomic_DNA"/>
</dbReference>
<dbReference type="CDD" id="cd00093">
    <property type="entry name" value="HTH_XRE"/>
    <property type="match status" value="1"/>
</dbReference>
<dbReference type="InterPro" id="IPR001387">
    <property type="entry name" value="Cro/C1-type_HTH"/>
</dbReference>
<dbReference type="SUPFAM" id="SSF47413">
    <property type="entry name" value="lambda repressor-like DNA-binding domains"/>
    <property type="match status" value="1"/>
</dbReference>
<evidence type="ECO:0000313" key="3">
    <source>
        <dbReference type="Proteomes" id="UP000184233"/>
    </source>
</evidence>
<proteinExistence type="predicted"/>
<protein>
    <recommendedName>
        <fullName evidence="1">HTH cro/C1-type domain-containing protein</fullName>
    </recommendedName>
</protein>
<name>A0A1M3L5H4_9BACT</name>
<evidence type="ECO:0000259" key="1">
    <source>
        <dbReference type="PROSITE" id="PS50943"/>
    </source>
</evidence>
<dbReference type="Gene3D" id="1.10.260.40">
    <property type="entry name" value="lambda repressor-like DNA-binding domains"/>
    <property type="match status" value="1"/>
</dbReference>
<evidence type="ECO:0000313" key="2">
    <source>
        <dbReference type="EMBL" id="OJX60759.1"/>
    </source>
</evidence>
<dbReference type="AlphaFoldDB" id="A0A1M3L5H4"/>
<dbReference type="GO" id="GO:0003677">
    <property type="term" value="F:DNA binding"/>
    <property type="evidence" value="ECO:0007669"/>
    <property type="project" value="InterPro"/>
</dbReference>